<comment type="caution">
    <text evidence="1">The sequence shown here is derived from an EMBL/GenBank/DDBJ whole genome shotgun (WGS) entry which is preliminary data.</text>
</comment>
<evidence type="ECO:0000313" key="1">
    <source>
        <dbReference type="EMBL" id="KAK7377625.1"/>
    </source>
</evidence>
<dbReference type="Proteomes" id="UP001374584">
    <property type="component" value="Unassembled WGS sequence"/>
</dbReference>
<dbReference type="EMBL" id="JAYMYR010000002">
    <property type="protein sequence ID" value="KAK7377625.1"/>
    <property type="molecule type" value="Genomic_DNA"/>
</dbReference>
<gene>
    <name evidence="1" type="ORF">VNO80_03054</name>
</gene>
<name>A0AAN9NQS3_PHACN</name>
<sequence length="228" mass="25090">MDYASLYLWARDDLLEETFIYTIGLKLRELRESQALKLKAPESIVGDVATSKGTNPNQLAILSKVATVGSGKVAATSKVAPSGILLDSDDDEQTSSDCSFQRKISRAALAQPIQPSVASQSDGHRLEKVIVEQSNTEGSNKKVRTVGKYKGWEVNQLCRGVEGYLDKVAALVSLMSFKTQESSGEKSKKTKRSKIWNKRELKHQSDELALASENELKTIEDLAAKERT</sequence>
<organism evidence="1 2">
    <name type="scientific">Phaseolus coccineus</name>
    <name type="common">Scarlet runner bean</name>
    <name type="synonym">Phaseolus multiflorus</name>
    <dbReference type="NCBI Taxonomy" id="3886"/>
    <lineage>
        <taxon>Eukaryota</taxon>
        <taxon>Viridiplantae</taxon>
        <taxon>Streptophyta</taxon>
        <taxon>Embryophyta</taxon>
        <taxon>Tracheophyta</taxon>
        <taxon>Spermatophyta</taxon>
        <taxon>Magnoliopsida</taxon>
        <taxon>eudicotyledons</taxon>
        <taxon>Gunneridae</taxon>
        <taxon>Pentapetalae</taxon>
        <taxon>rosids</taxon>
        <taxon>fabids</taxon>
        <taxon>Fabales</taxon>
        <taxon>Fabaceae</taxon>
        <taxon>Papilionoideae</taxon>
        <taxon>50 kb inversion clade</taxon>
        <taxon>NPAAA clade</taxon>
        <taxon>indigoferoid/millettioid clade</taxon>
        <taxon>Phaseoleae</taxon>
        <taxon>Phaseolus</taxon>
    </lineage>
</organism>
<accession>A0AAN9NQS3</accession>
<dbReference type="AlphaFoldDB" id="A0AAN9NQS3"/>
<protein>
    <submittedName>
        <fullName evidence="1">Uncharacterized protein</fullName>
    </submittedName>
</protein>
<evidence type="ECO:0000313" key="2">
    <source>
        <dbReference type="Proteomes" id="UP001374584"/>
    </source>
</evidence>
<reference evidence="1 2" key="1">
    <citation type="submission" date="2024-01" db="EMBL/GenBank/DDBJ databases">
        <title>The genomes of 5 underutilized Papilionoideae crops provide insights into root nodulation and disease resistanc.</title>
        <authorList>
            <person name="Jiang F."/>
        </authorList>
    </citation>
    <scope>NUCLEOTIDE SEQUENCE [LARGE SCALE GENOMIC DNA]</scope>
    <source>
        <strain evidence="1">JINMINGXINNONG_FW02</strain>
        <tissue evidence="1">Leaves</tissue>
    </source>
</reference>
<keyword evidence="2" id="KW-1185">Reference proteome</keyword>
<proteinExistence type="predicted"/>